<keyword evidence="1" id="KW-0560">Oxidoreductase</keyword>
<dbReference type="GO" id="GO:0016491">
    <property type="term" value="F:oxidoreductase activity"/>
    <property type="evidence" value="ECO:0007669"/>
    <property type="project" value="UniProtKB-KW"/>
</dbReference>
<dbReference type="AlphaFoldDB" id="A0A381Z314"/>
<evidence type="ECO:0000259" key="2">
    <source>
        <dbReference type="Pfam" id="PF00248"/>
    </source>
</evidence>
<reference evidence="3" key="1">
    <citation type="submission" date="2018-05" db="EMBL/GenBank/DDBJ databases">
        <authorList>
            <person name="Lanie J.A."/>
            <person name="Ng W.-L."/>
            <person name="Kazmierczak K.M."/>
            <person name="Andrzejewski T.M."/>
            <person name="Davidsen T.M."/>
            <person name="Wayne K.J."/>
            <person name="Tettelin H."/>
            <person name="Glass J.I."/>
            <person name="Rusch D."/>
            <person name="Podicherti R."/>
            <person name="Tsui H.-C.T."/>
            <person name="Winkler M.E."/>
        </authorList>
    </citation>
    <scope>NUCLEOTIDE SEQUENCE</scope>
</reference>
<protein>
    <recommendedName>
        <fullName evidence="2">NADP-dependent oxidoreductase domain-containing protein</fullName>
    </recommendedName>
</protein>
<dbReference type="InterPro" id="IPR050523">
    <property type="entry name" value="AKR_Detox_Biosynth"/>
</dbReference>
<name>A0A381Z314_9ZZZZ</name>
<evidence type="ECO:0000256" key="1">
    <source>
        <dbReference type="ARBA" id="ARBA00023002"/>
    </source>
</evidence>
<evidence type="ECO:0000313" key="3">
    <source>
        <dbReference type="EMBL" id="SVA83311.1"/>
    </source>
</evidence>
<dbReference type="PANTHER" id="PTHR43364:SF4">
    <property type="entry name" value="NAD(P)-LINKED OXIDOREDUCTASE SUPERFAMILY PROTEIN"/>
    <property type="match status" value="1"/>
</dbReference>
<dbReference type="Gene3D" id="3.20.20.100">
    <property type="entry name" value="NADP-dependent oxidoreductase domain"/>
    <property type="match status" value="1"/>
</dbReference>
<organism evidence="3">
    <name type="scientific">marine metagenome</name>
    <dbReference type="NCBI Taxonomy" id="408172"/>
    <lineage>
        <taxon>unclassified sequences</taxon>
        <taxon>metagenomes</taxon>
        <taxon>ecological metagenomes</taxon>
    </lineage>
</organism>
<feature type="non-terminal residue" evidence="3">
    <location>
        <position position="60"/>
    </location>
</feature>
<dbReference type="EMBL" id="UINC01019657">
    <property type="protein sequence ID" value="SVA83311.1"/>
    <property type="molecule type" value="Genomic_DNA"/>
</dbReference>
<dbReference type="InterPro" id="IPR036812">
    <property type="entry name" value="NAD(P)_OxRdtase_dom_sf"/>
</dbReference>
<dbReference type="Pfam" id="PF00248">
    <property type="entry name" value="Aldo_ket_red"/>
    <property type="match status" value="1"/>
</dbReference>
<feature type="domain" description="NADP-dependent oxidoreductase" evidence="2">
    <location>
        <begin position="16"/>
        <end position="54"/>
    </location>
</feature>
<accession>A0A381Z314</accession>
<sequence length="60" mass="6454">MKYRKLGNSELEVPIITLGALNFGSFCDEEKSIETIKAAIDNGVNCIDTAPTYGGMRGNS</sequence>
<dbReference type="PANTHER" id="PTHR43364">
    <property type="entry name" value="NADH-SPECIFIC METHYLGLYOXAL REDUCTASE-RELATED"/>
    <property type="match status" value="1"/>
</dbReference>
<dbReference type="SUPFAM" id="SSF51430">
    <property type="entry name" value="NAD(P)-linked oxidoreductase"/>
    <property type="match status" value="1"/>
</dbReference>
<proteinExistence type="predicted"/>
<dbReference type="InterPro" id="IPR023210">
    <property type="entry name" value="NADP_OxRdtase_dom"/>
</dbReference>
<gene>
    <name evidence="3" type="ORF">METZ01_LOCUS136165</name>
</gene>
<dbReference type="GO" id="GO:0005829">
    <property type="term" value="C:cytosol"/>
    <property type="evidence" value="ECO:0007669"/>
    <property type="project" value="TreeGrafter"/>
</dbReference>